<feature type="compositionally biased region" description="Polar residues" evidence="1">
    <location>
        <begin position="1"/>
        <end position="11"/>
    </location>
</feature>
<dbReference type="EMBL" id="KV936163">
    <property type="protein sequence ID" value="PIO30701.1"/>
    <property type="molecule type" value="Genomic_DNA"/>
</dbReference>
<keyword evidence="3" id="KW-1185">Reference proteome</keyword>
<evidence type="ECO:0000313" key="3">
    <source>
        <dbReference type="Proteomes" id="UP000228934"/>
    </source>
</evidence>
<evidence type="ECO:0000313" key="2">
    <source>
        <dbReference type="EMBL" id="PIO30701.1"/>
    </source>
</evidence>
<feature type="region of interest" description="Disordered" evidence="1">
    <location>
        <begin position="40"/>
        <end position="75"/>
    </location>
</feature>
<gene>
    <name evidence="2" type="ORF">AB205_0150410</name>
</gene>
<sequence length="114" mass="12737">MEDQLSTSASSKDSERVSTEKSTQARSTRVFQDEELLFSQELQKDNDPDVDLFASTSKKSTEKLSAAKPPDGLGLFGDEDEDDLFSTVKPLVIMFPLCSIANMNEQRQIFLLLN</sequence>
<dbReference type="AlphaFoldDB" id="A0A2G9RTZ0"/>
<protein>
    <submittedName>
        <fullName evidence="2">Uncharacterized protein</fullName>
    </submittedName>
</protein>
<organism evidence="2 3">
    <name type="scientific">Aquarana catesbeiana</name>
    <name type="common">American bullfrog</name>
    <name type="synonym">Rana catesbeiana</name>
    <dbReference type="NCBI Taxonomy" id="8400"/>
    <lineage>
        <taxon>Eukaryota</taxon>
        <taxon>Metazoa</taxon>
        <taxon>Chordata</taxon>
        <taxon>Craniata</taxon>
        <taxon>Vertebrata</taxon>
        <taxon>Euteleostomi</taxon>
        <taxon>Amphibia</taxon>
        <taxon>Batrachia</taxon>
        <taxon>Anura</taxon>
        <taxon>Neobatrachia</taxon>
        <taxon>Ranoidea</taxon>
        <taxon>Ranidae</taxon>
        <taxon>Aquarana</taxon>
    </lineage>
</organism>
<accession>A0A2G9RTZ0</accession>
<dbReference type="Proteomes" id="UP000228934">
    <property type="component" value="Unassembled WGS sequence"/>
</dbReference>
<feature type="region of interest" description="Disordered" evidence="1">
    <location>
        <begin position="1"/>
        <end position="28"/>
    </location>
</feature>
<dbReference type="OrthoDB" id="751084at2759"/>
<reference evidence="3" key="1">
    <citation type="journal article" date="2017" name="Nat. Commun.">
        <title>The North American bullfrog draft genome provides insight into hormonal regulation of long noncoding RNA.</title>
        <authorList>
            <person name="Hammond S.A."/>
            <person name="Warren R.L."/>
            <person name="Vandervalk B.P."/>
            <person name="Kucuk E."/>
            <person name="Khan H."/>
            <person name="Gibb E.A."/>
            <person name="Pandoh P."/>
            <person name="Kirk H."/>
            <person name="Zhao Y."/>
            <person name="Jones M."/>
            <person name="Mungall A.J."/>
            <person name="Coope R."/>
            <person name="Pleasance S."/>
            <person name="Moore R.A."/>
            <person name="Holt R.A."/>
            <person name="Round J.M."/>
            <person name="Ohora S."/>
            <person name="Walle B.V."/>
            <person name="Veldhoen N."/>
            <person name="Helbing C.C."/>
            <person name="Birol I."/>
        </authorList>
    </citation>
    <scope>NUCLEOTIDE SEQUENCE [LARGE SCALE GENOMIC DNA]</scope>
</reference>
<proteinExistence type="predicted"/>
<name>A0A2G9RTZ0_AQUCT</name>
<evidence type="ECO:0000256" key="1">
    <source>
        <dbReference type="SAM" id="MobiDB-lite"/>
    </source>
</evidence>